<dbReference type="InterPro" id="IPR014001">
    <property type="entry name" value="Helicase_ATP-bd"/>
</dbReference>
<feature type="domain" description="Helicase ATP-binding" evidence="6">
    <location>
        <begin position="61"/>
        <end position="224"/>
    </location>
</feature>
<keyword evidence="1" id="KW-0547">Nucleotide-binding</keyword>
<evidence type="ECO:0000259" key="7">
    <source>
        <dbReference type="PROSITE" id="PS51194"/>
    </source>
</evidence>
<dbReference type="InterPro" id="IPR011709">
    <property type="entry name" value="DEAD-box_helicase_OB_fold"/>
</dbReference>
<evidence type="ECO:0000259" key="6">
    <source>
        <dbReference type="PROSITE" id="PS51192"/>
    </source>
</evidence>
<dbReference type="EMBL" id="VFOK01000001">
    <property type="protein sequence ID" value="TQL32766.1"/>
    <property type="molecule type" value="Genomic_DNA"/>
</dbReference>
<dbReference type="SUPFAM" id="SSF52540">
    <property type="entry name" value="P-loop containing nucleoside triphosphate hydrolases"/>
    <property type="match status" value="1"/>
</dbReference>
<evidence type="ECO:0000256" key="2">
    <source>
        <dbReference type="ARBA" id="ARBA00022801"/>
    </source>
</evidence>
<dbReference type="PROSITE" id="PS51194">
    <property type="entry name" value="HELICASE_CTER"/>
    <property type="match status" value="1"/>
</dbReference>
<dbReference type="SMART" id="SM00487">
    <property type="entry name" value="DEXDc"/>
    <property type="match status" value="1"/>
</dbReference>
<dbReference type="SMART" id="SM00382">
    <property type="entry name" value="AAA"/>
    <property type="match status" value="1"/>
</dbReference>
<dbReference type="Gene3D" id="1.20.120.1080">
    <property type="match status" value="1"/>
</dbReference>
<dbReference type="CDD" id="cd18791">
    <property type="entry name" value="SF2_C_RHA"/>
    <property type="match status" value="1"/>
</dbReference>
<evidence type="ECO:0000313" key="8">
    <source>
        <dbReference type="EMBL" id="TQL32766.1"/>
    </source>
</evidence>
<dbReference type="GO" id="GO:0003723">
    <property type="term" value="F:RNA binding"/>
    <property type="evidence" value="ECO:0007669"/>
    <property type="project" value="TreeGrafter"/>
</dbReference>
<evidence type="ECO:0000256" key="4">
    <source>
        <dbReference type="ARBA" id="ARBA00022840"/>
    </source>
</evidence>
<dbReference type="InterPro" id="IPR024590">
    <property type="entry name" value="HrpA_C"/>
</dbReference>
<dbReference type="Pfam" id="PF00270">
    <property type="entry name" value="DEAD"/>
    <property type="match status" value="1"/>
</dbReference>
<evidence type="ECO:0000313" key="9">
    <source>
        <dbReference type="Proteomes" id="UP000318336"/>
    </source>
</evidence>
<dbReference type="SMART" id="SM00847">
    <property type="entry name" value="HA2"/>
    <property type="match status" value="1"/>
</dbReference>
<dbReference type="InterPro" id="IPR001650">
    <property type="entry name" value="Helicase_C-like"/>
</dbReference>
<dbReference type="InterPro" id="IPR003593">
    <property type="entry name" value="AAA+_ATPase"/>
</dbReference>
<feature type="region of interest" description="Disordered" evidence="5">
    <location>
        <begin position="1"/>
        <end position="41"/>
    </location>
</feature>
<protein>
    <submittedName>
        <fullName evidence="8">ATP-dependent helicase HrpA</fullName>
    </submittedName>
</protein>
<dbReference type="InterPro" id="IPR011545">
    <property type="entry name" value="DEAD/DEAH_box_helicase_dom"/>
</dbReference>
<feature type="compositionally biased region" description="Basic and acidic residues" evidence="5">
    <location>
        <begin position="23"/>
        <end position="33"/>
    </location>
</feature>
<keyword evidence="3 8" id="KW-0347">Helicase</keyword>
<dbReference type="Pfam" id="PF11898">
    <property type="entry name" value="DUF3418"/>
    <property type="match status" value="1"/>
</dbReference>
<keyword evidence="2" id="KW-0378">Hydrolase</keyword>
<dbReference type="SMART" id="SM00490">
    <property type="entry name" value="HELICc"/>
    <property type="match status" value="1"/>
</dbReference>
<dbReference type="GO" id="GO:0016787">
    <property type="term" value="F:hydrolase activity"/>
    <property type="evidence" value="ECO:0007669"/>
    <property type="project" value="UniProtKB-KW"/>
</dbReference>
<dbReference type="GO" id="GO:0005524">
    <property type="term" value="F:ATP binding"/>
    <property type="evidence" value="ECO:0007669"/>
    <property type="project" value="UniProtKB-KW"/>
</dbReference>
<comment type="caution">
    <text evidence="8">The sequence shown here is derived from an EMBL/GenBank/DDBJ whole genome shotgun (WGS) entry which is preliminary data.</text>
</comment>
<dbReference type="NCBIfam" id="TIGR01967">
    <property type="entry name" value="DEAH_box_HrpA"/>
    <property type="match status" value="1"/>
</dbReference>
<dbReference type="Pfam" id="PF21010">
    <property type="entry name" value="HA2_C"/>
    <property type="match status" value="1"/>
</dbReference>
<dbReference type="Pfam" id="PF07717">
    <property type="entry name" value="OB_NTP_bind"/>
    <property type="match status" value="1"/>
</dbReference>
<dbReference type="FunFam" id="1.20.120.1080:FF:000005">
    <property type="entry name" value="ATP-dependent helicase HrpA"/>
    <property type="match status" value="1"/>
</dbReference>
<name>A0A542XAJ5_9MICO</name>
<organism evidence="8 9">
    <name type="scientific">Barrientosiimonas humi</name>
    <dbReference type="NCBI Taxonomy" id="999931"/>
    <lineage>
        <taxon>Bacteria</taxon>
        <taxon>Bacillati</taxon>
        <taxon>Actinomycetota</taxon>
        <taxon>Actinomycetes</taxon>
        <taxon>Micrococcales</taxon>
        <taxon>Dermacoccaceae</taxon>
        <taxon>Barrientosiimonas</taxon>
    </lineage>
</organism>
<gene>
    <name evidence="8" type="ORF">FB554_0898</name>
</gene>
<dbReference type="NCBIfam" id="NF008348">
    <property type="entry name" value="PRK11131.1"/>
    <property type="match status" value="1"/>
</dbReference>
<dbReference type="RefSeq" id="WP_142004830.1">
    <property type="nucleotide sequence ID" value="NZ_CAJTBP010000001.1"/>
</dbReference>
<feature type="compositionally biased region" description="Basic residues" evidence="5">
    <location>
        <begin position="12"/>
        <end position="22"/>
    </location>
</feature>
<keyword evidence="4" id="KW-0067">ATP-binding</keyword>
<dbReference type="FunFam" id="3.40.50.300:FF:000575">
    <property type="entry name" value="ATP-dependent helicase hrpA"/>
    <property type="match status" value="1"/>
</dbReference>
<dbReference type="PANTHER" id="PTHR18934:SF99">
    <property type="entry name" value="ATP-DEPENDENT RNA HELICASE DHX37-RELATED"/>
    <property type="match status" value="1"/>
</dbReference>
<dbReference type="PROSITE" id="PS51192">
    <property type="entry name" value="HELICASE_ATP_BIND_1"/>
    <property type="match status" value="1"/>
</dbReference>
<dbReference type="Pfam" id="PF00271">
    <property type="entry name" value="Helicase_C"/>
    <property type="match status" value="1"/>
</dbReference>
<evidence type="ECO:0000256" key="1">
    <source>
        <dbReference type="ARBA" id="ARBA00022741"/>
    </source>
</evidence>
<accession>A0A542XAJ5</accession>
<dbReference type="Gene3D" id="3.40.50.300">
    <property type="entry name" value="P-loop containing nucleotide triphosphate hydrolases"/>
    <property type="match status" value="2"/>
</dbReference>
<dbReference type="GO" id="GO:0003724">
    <property type="term" value="F:RNA helicase activity"/>
    <property type="evidence" value="ECO:0007669"/>
    <property type="project" value="InterPro"/>
</dbReference>
<dbReference type="InterPro" id="IPR007502">
    <property type="entry name" value="Helicase-assoc_dom"/>
</dbReference>
<proteinExistence type="predicted"/>
<evidence type="ECO:0000256" key="3">
    <source>
        <dbReference type="ARBA" id="ARBA00022806"/>
    </source>
</evidence>
<dbReference type="Proteomes" id="UP000318336">
    <property type="component" value="Unassembled WGS sequence"/>
</dbReference>
<dbReference type="PANTHER" id="PTHR18934">
    <property type="entry name" value="ATP-DEPENDENT RNA HELICASE"/>
    <property type="match status" value="1"/>
</dbReference>
<dbReference type="InterPro" id="IPR010222">
    <property type="entry name" value="RNA_helicase_HrpA"/>
</dbReference>
<feature type="domain" description="Helicase C-terminal" evidence="7">
    <location>
        <begin position="265"/>
        <end position="433"/>
    </location>
</feature>
<sequence>MSSAAPAESRPPRRRGRGRGHRRTPESPEQRRARQERRRATVPAITYPEALPVSAARDDIAAAIRDHQVVVVAGETGSGKTTQLPKICLELGRGIDGTIGHTQPRRIAARSVAERIAEELDVELGQQIGYQVRFTEQAQRDTLVKVMTDGILLSEMQRDRDLRRYDTLIIDEAHERSLNIDFILGYLKQLLPRRPDLKVIITSATIDPEKFANHFAVEGVPAPIIEVSGRTYPVEVRYRPLVRTEETGEGATEVDVDQVTGIVEAVEELWTEARPDGGPQDILVFCSGEREIRDAAEALAGLQLPSTEILPLFARLSAAEQHRVFSRHSGRRVVLATNVAETSLTVPGIRYVIDTGTARISRYSQRLKVQRLPIEPVSQASATQRTGRAGRLADGICIRLYSEEDFASRPEFTDPEIQRTNLASVILQMTSLGLGDIARFPFVDPPDARQITDGLRLLEELQAVDPHAVDPRKRLTAVGRAIAPLPVDPRLARMLVAASENGSLREVLVIVAALSIQDPRERPADQQAQADQSHARFKDEHSDFVGYLNLWRYLKEQQKALSGSAFRRMCKREFLHYLRVREWQDLHTQLRQACKQQGLVRSDNDASPDQIHQALLTGLLSHVGLRDRDRRDYFGARGARFAIQPGSTLFRRQPDWVMSAELVETTRLWARTNAVTDPAWVERAAAHLVKRTYAEPHWSRKRGSVMAAERVTLYGVPLVAGRQVGYGSVDPALSRELFIRNALVEGDWETRHAFFRENQQLVRELSDLEARARRRDLLVDDHALMEFYDERIPESVVSAAHFDAWWKKQSRETPDLLTYSRELLLAEGAEEVDQSAFPKSWRQGELRLRLTYQFEPGTDADGVTVHIPVEQLNQVDDEGFDWLVPGMREELAVALIKSLPKAIRRSVVPAPDHARAALATIGPEDGPLDEALARALRERVGAPVAAADFDSARVPDHLRMTFRVEDHRRRRLAEGKVLAELQQQMAGRVRSTIARAASSVEREGLRQWSFGDLPATFETKQGKRSVQGFPALVDEGDSAAVKVLASRQEADAASRLGVRRLLLLGTDVPWKRILGLLDNRQRLALGSNPHGTMQDLLDDALAAAVDSVVAEQPQGQVRSDAAFEQALAGVRQQVVPRVIEIVDDLVPVLDHSRQLTLRLDAMSQPSVAQLREDVRQQHAALIFPGFVAATGKGRLRDLDRYLRAALERLDKAPGDLPRDDERAAVVATVERERADLLAKLPAPRRLDRDVVELRWMTEELRVSLFAQRLGTAYPVSEKRIYAAMDAVEDATA</sequence>
<evidence type="ECO:0000256" key="5">
    <source>
        <dbReference type="SAM" id="MobiDB-lite"/>
    </source>
</evidence>
<dbReference type="OrthoDB" id="9805617at2"/>
<dbReference type="InterPro" id="IPR027417">
    <property type="entry name" value="P-loop_NTPase"/>
</dbReference>
<reference evidence="8 9" key="1">
    <citation type="submission" date="2019-06" db="EMBL/GenBank/DDBJ databases">
        <title>Sequencing the genomes of 1000 actinobacteria strains.</title>
        <authorList>
            <person name="Klenk H.-P."/>
        </authorList>
    </citation>
    <scope>NUCLEOTIDE SEQUENCE [LARGE SCALE GENOMIC DNA]</scope>
    <source>
        <strain evidence="8 9">DSM 24617</strain>
    </source>
</reference>
<keyword evidence="9" id="KW-1185">Reference proteome</keyword>